<proteinExistence type="predicted"/>
<accession>A0A7S1FGH7</accession>
<dbReference type="EMBL" id="HBFQ01054557">
    <property type="protein sequence ID" value="CAD8864427.1"/>
    <property type="molecule type" value="Transcribed_RNA"/>
</dbReference>
<organism evidence="1">
    <name type="scientific">Noctiluca scintillans</name>
    <name type="common">Sea sparkle</name>
    <name type="synonym">Red tide dinoflagellate</name>
    <dbReference type="NCBI Taxonomy" id="2966"/>
    <lineage>
        <taxon>Eukaryota</taxon>
        <taxon>Sar</taxon>
        <taxon>Alveolata</taxon>
        <taxon>Dinophyceae</taxon>
        <taxon>Noctilucales</taxon>
        <taxon>Noctilucaceae</taxon>
        <taxon>Noctiluca</taxon>
    </lineage>
</organism>
<dbReference type="AlphaFoldDB" id="A0A7S1FGH7"/>
<name>A0A7S1FGH7_NOCSC</name>
<gene>
    <name evidence="1" type="ORF">NSCI0253_LOCUS38782</name>
</gene>
<evidence type="ECO:0000313" key="1">
    <source>
        <dbReference type="EMBL" id="CAD8864427.1"/>
    </source>
</evidence>
<protein>
    <submittedName>
        <fullName evidence="1">Uncharacterized protein</fullName>
    </submittedName>
</protein>
<sequence length="243" mass="26810">MSATRFRALQTPMVHIVDDSQGDGTSQAGHLALCNGTSETLAAFRDFEATAQEQLQVNSQMLSALRTKADARVASIEARLHGTFVDMQKKLQQAMEQDGPAVKRARDLEPQLRLEKARWAATSEMLRGLLCSQTDAMINQMEAVFIDQVRSAEQRIASHAGLAGLLDTSSLDNCRSSVAFSPNSSGHSAQRSVCEQPSSSGEVRRKYRIVLHDPCDQRLLTPASFEFNEAMHHLRHVCPSMQD</sequence>
<reference evidence="1" key="1">
    <citation type="submission" date="2021-01" db="EMBL/GenBank/DDBJ databases">
        <authorList>
            <person name="Corre E."/>
            <person name="Pelletier E."/>
            <person name="Niang G."/>
            <person name="Scheremetjew M."/>
            <person name="Finn R."/>
            <person name="Kale V."/>
            <person name="Holt S."/>
            <person name="Cochrane G."/>
            <person name="Meng A."/>
            <person name="Brown T."/>
            <person name="Cohen L."/>
        </authorList>
    </citation>
    <scope>NUCLEOTIDE SEQUENCE</scope>
</reference>